<feature type="transmembrane region" description="Helical" evidence="9">
    <location>
        <begin position="97"/>
        <end position="114"/>
    </location>
</feature>
<dbReference type="GO" id="GO:0005524">
    <property type="term" value="F:ATP binding"/>
    <property type="evidence" value="ECO:0007669"/>
    <property type="project" value="UniProtKB-KW"/>
</dbReference>
<feature type="transmembrane region" description="Helical" evidence="9">
    <location>
        <begin position="121"/>
        <end position="139"/>
    </location>
</feature>
<sequence length="378" mass="43090">MTNVMPIRAFMRKRIFMKRTIDQTVLLIYCFATVLLVPADTAFLVAFLAAIIYGASNLYRDSRKWNLASAIVFLAISIVIPQFLLFTPLVLYGLLDYRQYILIAVLAGLYLNSYGPKEPDIMCFIALGCAVAMLIQYQTGKFEELEHKYRKTRDDGAELNLLLKEKNQNLLEKQDYEIYTATLRERNRIAREIHDNVGHMLSRSILMVGAMKAISREENLKEPLLQLEVTLNAAMSSVRQSVHDLHDESINMKEVLGELVGDFTFCKAHLEYDMGYDVPREIRYSFIMIVKEALNNVIKHSNATRVSVLAREHPGLYQLVIEDNGSVSGSEEVKDGARGIGIQNMKERIEALDGTIQIRKERGFRIYITVPKKEEVGI</sequence>
<dbReference type="Pfam" id="PF02518">
    <property type="entry name" value="HATPase_c"/>
    <property type="match status" value="1"/>
</dbReference>
<keyword evidence="9" id="KW-0812">Transmembrane</keyword>
<proteinExistence type="predicted"/>
<dbReference type="Pfam" id="PF07730">
    <property type="entry name" value="HisKA_3"/>
    <property type="match status" value="1"/>
</dbReference>
<protein>
    <recommendedName>
        <fullName evidence="2">histidine kinase</fullName>
        <ecNumber evidence="2">2.7.13.3</ecNumber>
    </recommendedName>
</protein>
<dbReference type="SUPFAM" id="SSF55874">
    <property type="entry name" value="ATPase domain of HSP90 chaperone/DNA topoisomerase II/histidine kinase"/>
    <property type="match status" value="1"/>
</dbReference>
<reference evidence="11 12" key="1">
    <citation type="journal article" date="2019" name="Appl. Environ. Microbiol.">
        <title>Clostridium scindens ATCC 35704: integration of nutritional requirements, the complete genome sequence, and global transcriptional responses to bile acids.</title>
        <authorList>
            <person name="Devendran S."/>
            <person name="Shrestha R."/>
            <person name="Alves J.M.P."/>
            <person name="Wolf P.G."/>
            <person name="Ly L."/>
            <person name="Hernandez A.G."/>
            <person name="Mendez-Garcia C."/>
            <person name="Inboden A."/>
            <person name="Wiley J."/>
            <person name="Paul O."/>
            <person name="Allen A."/>
            <person name="Springer E."/>
            <person name="Wright C.L."/>
            <person name="Fields C.J."/>
            <person name="Daniel S.L."/>
            <person name="Ridlon J.M."/>
        </authorList>
    </citation>
    <scope>NUCLEOTIDE SEQUENCE [LARGE SCALE GENOMIC DNA]</scope>
    <source>
        <strain evidence="11 12">ATCC 35704</strain>
    </source>
</reference>
<dbReference type="InterPro" id="IPR011712">
    <property type="entry name" value="Sig_transdc_His_kin_sub3_dim/P"/>
</dbReference>
<dbReference type="Gene3D" id="3.30.565.10">
    <property type="entry name" value="Histidine kinase-like ATPase, C-terminal domain"/>
    <property type="match status" value="1"/>
</dbReference>
<dbReference type="Gene3D" id="1.20.5.1930">
    <property type="match status" value="1"/>
</dbReference>
<evidence type="ECO:0000256" key="4">
    <source>
        <dbReference type="ARBA" id="ARBA00022679"/>
    </source>
</evidence>
<comment type="catalytic activity">
    <reaction evidence="1">
        <text>ATP + protein L-histidine = ADP + protein N-phospho-L-histidine.</text>
        <dbReference type="EC" id="2.7.13.3"/>
    </reaction>
</comment>
<evidence type="ECO:0000259" key="10">
    <source>
        <dbReference type="SMART" id="SM00387"/>
    </source>
</evidence>
<accession>A0A494WWC0</accession>
<dbReference type="SMART" id="SM00387">
    <property type="entry name" value="HATPase_c"/>
    <property type="match status" value="1"/>
</dbReference>
<evidence type="ECO:0000256" key="3">
    <source>
        <dbReference type="ARBA" id="ARBA00022553"/>
    </source>
</evidence>
<evidence type="ECO:0000256" key="2">
    <source>
        <dbReference type="ARBA" id="ARBA00012438"/>
    </source>
</evidence>
<gene>
    <name evidence="11" type="primary">desK</name>
    <name evidence="11" type="ORF">HDCHBGLK_03361</name>
</gene>
<feature type="transmembrane region" description="Helical" evidence="9">
    <location>
        <begin position="71"/>
        <end position="91"/>
    </location>
</feature>
<dbReference type="InterPro" id="IPR050482">
    <property type="entry name" value="Sensor_HK_TwoCompSys"/>
</dbReference>
<evidence type="ECO:0000256" key="6">
    <source>
        <dbReference type="ARBA" id="ARBA00022777"/>
    </source>
</evidence>
<keyword evidence="12" id="KW-1185">Reference proteome</keyword>
<dbReference type="AlphaFoldDB" id="A0A494WWC0"/>
<evidence type="ECO:0000256" key="8">
    <source>
        <dbReference type="ARBA" id="ARBA00023012"/>
    </source>
</evidence>
<keyword evidence="5" id="KW-0547">Nucleotide-binding</keyword>
<dbReference type="GO" id="GO:0016020">
    <property type="term" value="C:membrane"/>
    <property type="evidence" value="ECO:0007669"/>
    <property type="project" value="InterPro"/>
</dbReference>
<dbReference type="EC" id="2.7.13.3" evidence="2"/>
<dbReference type="PANTHER" id="PTHR24421:SF10">
    <property type="entry name" value="NITRATE_NITRITE SENSOR PROTEIN NARQ"/>
    <property type="match status" value="1"/>
</dbReference>
<dbReference type="KEGG" id="csci:HDCHBGLK_03361"/>
<dbReference type="PANTHER" id="PTHR24421">
    <property type="entry name" value="NITRATE/NITRITE SENSOR PROTEIN NARX-RELATED"/>
    <property type="match status" value="1"/>
</dbReference>
<keyword evidence="6 11" id="KW-0418">Kinase</keyword>
<evidence type="ECO:0000256" key="1">
    <source>
        <dbReference type="ARBA" id="ARBA00000085"/>
    </source>
</evidence>
<dbReference type="CDD" id="cd16917">
    <property type="entry name" value="HATPase_UhpB-NarQ-NarX-like"/>
    <property type="match status" value="1"/>
</dbReference>
<keyword evidence="9" id="KW-0472">Membrane</keyword>
<evidence type="ECO:0000256" key="9">
    <source>
        <dbReference type="SAM" id="Phobius"/>
    </source>
</evidence>
<feature type="transmembrane region" description="Helical" evidence="9">
    <location>
        <begin position="20"/>
        <end position="37"/>
    </location>
</feature>
<evidence type="ECO:0000313" key="12">
    <source>
        <dbReference type="Proteomes" id="UP000289664"/>
    </source>
</evidence>
<evidence type="ECO:0000256" key="5">
    <source>
        <dbReference type="ARBA" id="ARBA00022741"/>
    </source>
</evidence>
<dbReference type="InterPro" id="IPR003594">
    <property type="entry name" value="HATPase_dom"/>
</dbReference>
<evidence type="ECO:0000256" key="7">
    <source>
        <dbReference type="ARBA" id="ARBA00022840"/>
    </source>
</evidence>
<evidence type="ECO:0000313" key="11">
    <source>
        <dbReference type="EMBL" id="QBF75946.1"/>
    </source>
</evidence>
<keyword evidence="9" id="KW-1133">Transmembrane helix</keyword>
<dbReference type="Proteomes" id="UP000289664">
    <property type="component" value="Chromosome"/>
</dbReference>
<keyword evidence="7" id="KW-0067">ATP-binding</keyword>
<dbReference type="GO" id="GO:0000155">
    <property type="term" value="F:phosphorelay sensor kinase activity"/>
    <property type="evidence" value="ECO:0007669"/>
    <property type="project" value="InterPro"/>
</dbReference>
<keyword evidence="3" id="KW-0597">Phosphoprotein</keyword>
<feature type="domain" description="Histidine kinase/HSP90-like ATPase" evidence="10">
    <location>
        <begin position="281"/>
        <end position="374"/>
    </location>
</feature>
<dbReference type="GO" id="GO:0046983">
    <property type="term" value="F:protein dimerization activity"/>
    <property type="evidence" value="ECO:0007669"/>
    <property type="project" value="InterPro"/>
</dbReference>
<name>A0A494WWC0_CLOS5</name>
<dbReference type="InterPro" id="IPR036890">
    <property type="entry name" value="HATPase_C_sf"/>
</dbReference>
<organism evidence="11 12">
    <name type="scientific">Clostridium scindens (strain ATCC 35704 / DSM 5676 / VPI 13733 / 19)</name>
    <dbReference type="NCBI Taxonomy" id="411468"/>
    <lineage>
        <taxon>Bacteria</taxon>
        <taxon>Bacillati</taxon>
        <taxon>Bacillota</taxon>
        <taxon>Clostridia</taxon>
        <taxon>Lachnospirales</taxon>
        <taxon>Lachnospiraceae</taxon>
    </lineage>
</organism>
<feature type="transmembrane region" description="Helical" evidence="9">
    <location>
        <begin position="43"/>
        <end position="59"/>
    </location>
</feature>
<keyword evidence="4 11" id="KW-0808">Transferase</keyword>
<dbReference type="EMBL" id="CP036170">
    <property type="protein sequence ID" value="QBF75946.1"/>
    <property type="molecule type" value="Genomic_DNA"/>
</dbReference>
<keyword evidence="8" id="KW-0902">Two-component regulatory system</keyword>